<reference evidence="1 2" key="1">
    <citation type="journal article" date="2017" name="Infect. Genet. Evol.">
        <title>The new phylogeny of the genus Mycobacterium: The old and the news.</title>
        <authorList>
            <person name="Tortoli E."/>
            <person name="Fedrizzi T."/>
            <person name="Meehan C.J."/>
            <person name="Trovato A."/>
            <person name="Grottola A."/>
            <person name="Giacobazzi E."/>
            <person name="Serpini G.F."/>
            <person name="Tagliazucchi S."/>
            <person name="Fabio A."/>
            <person name="Bettua C."/>
            <person name="Bertorelli R."/>
            <person name="Frascaro F."/>
            <person name="De Sanctis V."/>
            <person name="Pecorari M."/>
            <person name="Jousson O."/>
            <person name="Segata N."/>
            <person name="Cirillo D.M."/>
        </authorList>
    </citation>
    <scope>NUCLEOTIDE SEQUENCE [LARGE SCALE GENOMIC DNA]</scope>
    <source>
        <strain evidence="1 2">NCTC 12882</strain>
    </source>
</reference>
<proteinExistence type="predicted"/>
<sequence length="185" mass="20336">MAASRQGATPLLRPLSVDLDELASLLEGDLLGGGGRIDLRTGTCWPDSLDHDKDDTEEDEDRWLYVDCIGSDEGYGDMELFIGTVGDPGIADRLEIAISGKGAFWRCKDVLSRWPDELQRYFLLSDERKRGRTRAWLAGKGYRRSAQLPSDMPRACVKHGCQAACLAGTRTLAARGTPVRLHPCG</sequence>
<evidence type="ECO:0000313" key="1">
    <source>
        <dbReference type="EMBL" id="PIB75163.1"/>
    </source>
</evidence>
<dbReference type="EMBL" id="PDKV01000034">
    <property type="protein sequence ID" value="PIB75163.1"/>
    <property type="molecule type" value="Genomic_DNA"/>
</dbReference>
<organism evidence="1 2">
    <name type="scientific">Mycobacterium celatum</name>
    <dbReference type="NCBI Taxonomy" id="28045"/>
    <lineage>
        <taxon>Bacteria</taxon>
        <taxon>Bacillati</taxon>
        <taxon>Actinomycetota</taxon>
        <taxon>Actinomycetes</taxon>
        <taxon>Mycobacteriales</taxon>
        <taxon>Mycobacteriaceae</taxon>
        <taxon>Mycobacterium</taxon>
    </lineage>
</organism>
<protein>
    <submittedName>
        <fullName evidence="1">Uncharacterized protein</fullName>
    </submittedName>
</protein>
<dbReference type="Pfam" id="PF03682">
    <property type="entry name" value="UPF0158"/>
    <property type="match status" value="1"/>
</dbReference>
<gene>
    <name evidence="1" type="ORF">CQY23_20510</name>
</gene>
<dbReference type="OrthoDB" id="9816539at2"/>
<accession>A0A2G5PAZ5</accession>
<comment type="caution">
    <text evidence="1">The sequence shown here is derived from an EMBL/GenBank/DDBJ whole genome shotgun (WGS) entry which is preliminary data.</text>
</comment>
<name>A0A2G5PAZ5_MYCCE</name>
<dbReference type="AlphaFoldDB" id="A0A2G5PAZ5"/>
<evidence type="ECO:0000313" key="2">
    <source>
        <dbReference type="Proteomes" id="UP000230971"/>
    </source>
</evidence>
<dbReference type="Proteomes" id="UP000230971">
    <property type="component" value="Unassembled WGS sequence"/>
</dbReference>
<dbReference type="InterPro" id="IPR005361">
    <property type="entry name" value="UPF0158"/>
</dbReference>